<name>A0AAN7U6E9_9PEZI</name>
<feature type="region of interest" description="Disordered" evidence="1">
    <location>
        <begin position="53"/>
        <end position="83"/>
    </location>
</feature>
<comment type="caution">
    <text evidence="2">The sequence shown here is derived from an EMBL/GenBank/DDBJ whole genome shotgun (WGS) entry which is preliminary data.</text>
</comment>
<gene>
    <name evidence="2" type="ORF">RRF57_002080</name>
</gene>
<protein>
    <submittedName>
        <fullName evidence="2">Uncharacterized protein</fullName>
    </submittedName>
</protein>
<dbReference type="EMBL" id="JAWHQM010000003">
    <property type="protein sequence ID" value="KAK5626365.1"/>
    <property type="molecule type" value="Genomic_DNA"/>
</dbReference>
<proteinExistence type="predicted"/>
<evidence type="ECO:0000313" key="3">
    <source>
        <dbReference type="Proteomes" id="UP001305414"/>
    </source>
</evidence>
<accession>A0AAN7U6E9</accession>
<organism evidence="2 3">
    <name type="scientific">Xylaria bambusicola</name>
    <dbReference type="NCBI Taxonomy" id="326684"/>
    <lineage>
        <taxon>Eukaryota</taxon>
        <taxon>Fungi</taxon>
        <taxon>Dikarya</taxon>
        <taxon>Ascomycota</taxon>
        <taxon>Pezizomycotina</taxon>
        <taxon>Sordariomycetes</taxon>
        <taxon>Xylariomycetidae</taxon>
        <taxon>Xylariales</taxon>
        <taxon>Xylariaceae</taxon>
        <taxon>Xylaria</taxon>
    </lineage>
</organism>
<reference evidence="2 3" key="1">
    <citation type="submission" date="2023-10" db="EMBL/GenBank/DDBJ databases">
        <title>Draft genome sequence of Xylaria bambusicola isolate GMP-LS, the root and basal stem rot pathogen of sugarcane in Indonesia.</title>
        <authorList>
            <person name="Selvaraj P."/>
            <person name="Muralishankar V."/>
            <person name="Muruganantham S."/>
            <person name="Sp S."/>
            <person name="Haryani S."/>
            <person name="Lau K.J.X."/>
            <person name="Naqvi N.I."/>
        </authorList>
    </citation>
    <scope>NUCLEOTIDE SEQUENCE [LARGE SCALE GENOMIC DNA]</scope>
    <source>
        <strain evidence="2">GMP-LS</strain>
    </source>
</reference>
<evidence type="ECO:0000313" key="2">
    <source>
        <dbReference type="EMBL" id="KAK5626365.1"/>
    </source>
</evidence>
<sequence>MMYLTYYMSMAWKPLLRSDTTPWYLSVVIRPLSRTSVRVVRHTVISELRTSLSLTPPPRARTASRYHKDRKEAPQAQYGRQVL</sequence>
<dbReference type="Proteomes" id="UP001305414">
    <property type="component" value="Unassembled WGS sequence"/>
</dbReference>
<evidence type="ECO:0000256" key="1">
    <source>
        <dbReference type="SAM" id="MobiDB-lite"/>
    </source>
</evidence>
<dbReference type="AlphaFoldDB" id="A0AAN7U6E9"/>
<keyword evidence="3" id="KW-1185">Reference proteome</keyword>